<feature type="compositionally biased region" description="Basic and acidic residues" evidence="1">
    <location>
        <begin position="32"/>
        <end position="41"/>
    </location>
</feature>
<sequence>MGKKRGDADVKCKKKREGKVRLFVRLIVLSTETEKGSKEKEGPEEEGQEKAPLPSGRCFRPEEKKNKGGPGTGLPARLSICAGNRLGIG</sequence>
<proteinExistence type="predicted"/>
<gene>
    <name evidence="2" type="ORF">CAMP_LOCUS9051</name>
</gene>
<evidence type="ECO:0000313" key="2">
    <source>
        <dbReference type="EMBL" id="CAI5446414.1"/>
    </source>
</evidence>
<evidence type="ECO:0000256" key="1">
    <source>
        <dbReference type="SAM" id="MobiDB-lite"/>
    </source>
</evidence>
<dbReference type="Proteomes" id="UP001152747">
    <property type="component" value="Unassembled WGS sequence"/>
</dbReference>
<reference evidence="2" key="1">
    <citation type="submission" date="2022-11" db="EMBL/GenBank/DDBJ databases">
        <authorList>
            <person name="Kikuchi T."/>
        </authorList>
    </citation>
    <scope>NUCLEOTIDE SEQUENCE</scope>
    <source>
        <strain evidence="2">PS1010</strain>
    </source>
</reference>
<evidence type="ECO:0000313" key="3">
    <source>
        <dbReference type="Proteomes" id="UP001152747"/>
    </source>
</evidence>
<protein>
    <submittedName>
        <fullName evidence="2">Uncharacterized protein</fullName>
    </submittedName>
</protein>
<feature type="region of interest" description="Disordered" evidence="1">
    <location>
        <begin position="32"/>
        <end position="78"/>
    </location>
</feature>
<comment type="caution">
    <text evidence="2">The sequence shown here is derived from an EMBL/GenBank/DDBJ whole genome shotgun (WGS) entry which is preliminary data.</text>
</comment>
<organism evidence="2 3">
    <name type="scientific">Caenorhabditis angaria</name>
    <dbReference type="NCBI Taxonomy" id="860376"/>
    <lineage>
        <taxon>Eukaryota</taxon>
        <taxon>Metazoa</taxon>
        <taxon>Ecdysozoa</taxon>
        <taxon>Nematoda</taxon>
        <taxon>Chromadorea</taxon>
        <taxon>Rhabditida</taxon>
        <taxon>Rhabditina</taxon>
        <taxon>Rhabditomorpha</taxon>
        <taxon>Rhabditoidea</taxon>
        <taxon>Rhabditidae</taxon>
        <taxon>Peloderinae</taxon>
        <taxon>Caenorhabditis</taxon>
    </lineage>
</organism>
<accession>A0A9P1IJ53</accession>
<keyword evidence="3" id="KW-1185">Reference proteome</keyword>
<dbReference type="AlphaFoldDB" id="A0A9P1IJ53"/>
<dbReference type="EMBL" id="CANHGI010000003">
    <property type="protein sequence ID" value="CAI5446414.1"/>
    <property type="molecule type" value="Genomic_DNA"/>
</dbReference>
<name>A0A9P1IJ53_9PELO</name>